<feature type="non-terminal residue" evidence="1">
    <location>
        <position position="45"/>
    </location>
</feature>
<dbReference type="EMBL" id="UINC01208562">
    <property type="protein sequence ID" value="SVE31153.1"/>
    <property type="molecule type" value="Genomic_DNA"/>
</dbReference>
<evidence type="ECO:0000313" key="1">
    <source>
        <dbReference type="EMBL" id="SVE31153.1"/>
    </source>
</evidence>
<organism evidence="1">
    <name type="scientific">marine metagenome</name>
    <dbReference type="NCBI Taxonomy" id="408172"/>
    <lineage>
        <taxon>unclassified sequences</taxon>
        <taxon>metagenomes</taxon>
        <taxon>ecological metagenomes</taxon>
    </lineage>
</organism>
<sequence length="45" mass="4572">MSASAAAPVAEDLKETLERAAGDGTVVEPDYPLAELTTLRAGGRA</sequence>
<proteinExistence type="predicted"/>
<protein>
    <submittedName>
        <fullName evidence="1">Uncharacterized protein</fullName>
    </submittedName>
</protein>
<gene>
    <name evidence="1" type="ORF">METZ01_LOCUS484007</name>
</gene>
<accession>A0A383CGH0</accession>
<dbReference type="AlphaFoldDB" id="A0A383CGH0"/>
<reference evidence="1" key="1">
    <citation type="submission" date="2018-05" db="EMBL/GenBank/DDBJ databases">
        <authorList>
            <person name="Lanie J.A."/>
            <person name="Ng W.-L."/>
            <person name="Kazmierczak K.M."/>
            <person name="Andrzejewski T.M."/>
            <person name="Davidsen T.M."/>
            <person name="Wayne K.J."/>
            <person name="Tettelin H."/>
            <person name="Glass J.I."/>
            <person name="Rusch D."/>
            <person name="Podicherti R."/>
            <person name="Tsui H.-C.T."/>
            <person name="Winkler M.E."/>
        </authorList>
    </citation>
    <scope>NUCLEOTIDE SEQUENCE</scope>
</reference>
<name>A0A383CGH0_9ZZZZ</name>